<dbReference type="Gene3D" id="1.10.10.10">
    <property type="entry name" value="Winged helix-like DNA-binding domain superfamily/Winged helix DNA-binding domain"/>
    <property type="match status" value="1"/>
</dbReference>
<dbReference type="PANTHER" id="PTHR43133:SF46">
    <property type="entry name" value="RNA POLYMERASE SIGMA-70 FACTOR ECF SUBFAMILY"/>
    <property type="match status" value="1"/>
</dbReference>
<evidence type="ECO:0000313" key="7">
    <source>
        <dbReference type="EMBL" id="MBU2664024.1"/>
    </source>
</evidence>
<dbReference type="CDD" id="cd06171">
    <property type="entry name" value="Sigma70_r4"/>
    <property type="match status" value="1"/>
</dbReference>
<keyword evidence="8" id="KW-1185">Reference proteome</keyword>
<keyword evidence="3" id="KW-0731">Sigma factor</keyword>
<sequence length="183" mass="20123">MGMETSDAELLRRVASGEESALRELVERHSAWLLLRLRRRTADEELAASAVQDTFVAVWHNAKGYRGDGDVGAWMWGIAIRQLVSRLRVRRQPTPVSQQVISALSPRLRSAEDELLIAVEHGDLGSAMRGLSPELRQALQVTVVDGLTTREAALLLGVPQGTVKSRVRLAKAQLRQQLMGGLA</sequence>
<dbReference type="SUPFAM" id="SSF88946">
    <property type="entry name" value="Sigma2 domain of RNA polymerase sigma factors"/>
    <property type="match status" value="1"/>
</dbReference>
<dbReference type="InterPro" id="IPR013325">
    <property type="entry name" value="RNA_pol_sigma_r2"/>
</dbReference>
<dbReference type="InterPro" id="IPR039425">
    <property type="entry name" value="RNA_pol_sigma-70-like"/>
</dbReference>
<evidence type="ECO:0000256" key="2">
    <source>
        <dbReference type="ARBA" id="ARBA00023015"/>
    </source>
</evidence>
<evidence type="ECO:0000256" key="4">
    <source>
        <dbReference type="ARBA" id="ARBA00023163"/>
    </source>
</evidence>
<dbReference type="Pfam" id="PF04542">
    <property type="entry name" value="Sigma70_r2"/>
    <property type="match status" value="1"/>
</dbReference>
<protein>
    <submittedName>
        <fullName evidence="7">RNA polymerase sigma factor</fullName>
    </submittedName>
</protein>
<dbReference type="InterPro" id="IPR036388">
    <property type="entry name" value="WH-like_DNA-bd_sf"/>
</dbReference>
<comment type="similarity">
    <text evidence="1">Belongs to the sigma-70 factor family. ECF subfamily.</text>
</comment>
<keyword evidence="4" id="KW-0804">Transcription</keyword>
<feature type="domain" description="RNA polymerase sigma-70 region 2" evidence="5">
    <location>
        <begin position="25"/>
        <end position="91"/>
    </location>
</feature>
<organism evidence="7 8">
    <name type="scientific">Paractinoplanes bogorensis</name>
    <dbReference type="NCBI Taxonomy" id="1610840"/>
    <lineage>
        <taxon>Bacteria</taxon>
        <taxon>Bacillati</taxon>
        <taxon>Actinomycetota</taxon>
        <taxon>Actinomycetes</taxon>
        <taxon>Micromonosporales</taxon>
        <taxon>Micromonosporaceae</taxon>
        <taxon>Paractinoplanes</taxon>
    </lineage>
</organism>
<dbReference type="InterPro" id="IPR013249">
    <property type="entry name" value="RNA_pol_sigma70_r4_t2"/>
</dbReference>
<evidence type="ECO:0000313" key="8">
    <source>
        <dbReference type="Proteomes" id="UP001519654"/>
    </source>
</evidence>
<dbReference type="Gene3D" id="1.10.1740.10">
    <property type="match status" value="1"/>
</dbReference>
<proteinExistence type="inferred from homology"/>
<comment type="caution">
    <text evidence="7">The sequence shown here is derived from an EMBL/GenBank/DDBJ whole genome shotgun (WGS) entry which is preliminary data.</text>
</comment>
<dbReference type="PANTHER" id="PTHR43133">
    <property type="entry name" value="RNA POLYMERASE ECF-TYPE SIGMA FACTO"/>
    <property type="match status" value="1"/>
</dbReference>
<feature type="domain" description="RNA polymerase sigma factor 70 region 4 type 2" evidence="6">
    <location>
        <begin position="123"/>
        <end position="174"/>
    </location>
</feature>
<keyword evidence="2" id="KW-0805">Transcription regulation</keyword>
<evidence type="ECO:0000259" key="6">
    <source>
        <dbReference type="Pfam" id="PF08281"/>
    </source>
</evidence>
<dbReference type="SUPFAM" id="SSF88659">
    <property type="entry name" value="Sigma3 and sigma4 domains of RNA polymerase sigma factors"/>
    <property type="match status" value="1"/>
</dbReference>
<accession>A0ABS5YMQ0</accession>
<gene>
    <name evidence="7" type="ORF">KOI35_11035</name>
</gene>
<dbReference type="InterPro" id="IPR014284">
    <property type="entry name" value="RNA_pol_sigma-70_dom"/>
</dbReference>
<dbReference type="Proteomes" id="UP001519654">
    <property type="component" value="Unassembled WGS sequence"/>
</dbReference>
<dbReference type="InterPro" id="IPR007627">
    <property type="entry name" value="RNA_pol_sigma70_r2"/>
</dbReference>
<name>A0ABS5YMQ0_9ACTN</name>
<evidence type="ECO:0000259" key="5">
    <source>
        <dbReference type="Pfam" id="PF04542"/>
    </source>
</evidence>
<dbReference type="EMBL" id="JAHKKG010000003">
    <property type="protein sequence ID" value="MBU2664024.1"/>
    <property type="molecule type" value="Genomic_DNA"/>
</dbReference>
<dbReference type="NCBIfam" id="TIGR02937">
    <property type="entry name" value="sigma70-ECF"/>
    <property type="match status" value="1"/>
</dbReference>
<dbReference type="Pfam" id="PF08281">
    <property type="entry name" value="Sigma70_r4_2"/>
    <property type="match status" value="1"/>
</dbReference>
<evidence type="ECO:0000256" key="3">
    <source>
        <dbReference type="ARBA" id="ARBA00023082"/>
    </source>
</evidence>
<reference evidence="7 8" key="1">
    <citation type="submission" date="2021-06" db="EMBL/GenBank/DDBJ databases">
        <title>Actinoplanes lichenicola sp. nov., and Actinoplanes ovalisporus sp. nov., isolated from lichen in Thailand.</title>
        <authorList>
            <person name="Saeng-In P."/>
            <person name="Kanchanasin P."/>
            <person name="Yuki M."/>
            <person name="Kudo T."/>
            <person name="Ohkuma M."/>
            <person name="Phongsopitanun W."/>
            <person name="Tanasupawat S."/>
        </authorList>
    </citation>
    <scope>NUCLEOTIDE SEQUENCE [LARGE SCALE GENOMIC DNA]</scope>
    <source>
        <strain evidence="7 8">NBRC 110975</strain>
    </source>
</reference>
<evidence type="ECO:0000256" key="1">
    <source>
        <dbReference type="ARBA" id="ARBA00010641"/>
    </source>
</evidence>
<dbReference type="InterPro" id="IPR013324">
    <property type="entry name" value="RNA_pol_sigma_r3/r4-like"/>
</dbReference>